<organism evidence="5 6">
    <name type="scientific">Owenia fusiformis</name>
    <name type="common">Polychaete worm</name>
    <dbReference type="NCBI Taxonomy" id="6347"/>
    <lineage>
        <taxon>Eukaryota</taxon>
        <taxon>Metazoa</taxon>
        <taxon>Spiralia</taxon>
        <taxon>Lophotrochozoa</taxon>
        <taxon>Annelida</taxon>
        <taxon>Polychaeta</taxon>
        <taxon>Sedentaria</taxon>
        <taxon>Canalipalpata</taxon>
        <taxon>Sabellida</taxon>
        <taxon>Oweniida</taxon>
        <taxon>Oweniidae</taxon>
        <taxon>Owenia</taxon>
    </lineage>
</organism>
<keyword evidence="3" id="KW-1133">Transmembrane helix</keyword>
<dbReference type="OrthoDB" id="2544694at2759"/>
<keyword evidence="6" id="KW-1185">Reference proteome</keyword>
<dbReference type="Proteomes" id="UP000749559">
    <property type="component" value="Unassembled WGS sequence"/>
</dbReference>
<dbReference type="GO" id="GO:0016020">
    <property type="term" value="C:membrane"/>
    <property type="evidence" value="ECO:0007669"/>
    <property type="project" value="UniProtKB-SubCell"/>
</dbReference>
<reference evidence="5" key="1">
    <citation type="submission" date="2022-03" db="EMBL/GenBank/DDBJ databases">
        <authorList>
            <person name="Martin C."/>
        </authorList>
    </citation>
    <scope>NUCLEOTIDE SEQUENCE</scope>
</reference>
<evidence type="ECO:0000256" key="3">
    <source>
        <dbReference type="ARBA" id="ARBA00022989"/>
    </source>
</evidence>
<accession>A0A8J1UXQ6</accession>
<comment type="subcellular location">
    <subcellularLocation>
        <location evidence="1">Membrane</location>
        <topology evidence="1">Multi-pass membrane protein</topology>
    </subcellularLocation>
</comment>
<proteinExistence type="predicted"/>
<dbReference type="PANTHER" id="PTHR24064">
    <property type="entry name" value="SOLUTE CARRIER FAMILY 22 MEMBER"/>
    <property type="match status" value="1"/>
</dbReference>
<protein>
    <submittedName>
        <fullName evidence="5">Uncharacterized protein</fullName>
    </submittedName>
</protein>
<dbReference type="SUPFAM" id="SSF103473">
    <property type="entry name" value="MFS general substrate transporter"/>
    <property type="match status" value="1"/>
</dbReference>
<dbReference type="PROSITE" id="PS50850">
    <property type="entry name" value="MFS"/>
    <property type="match status" value="1"/>
</dbReference>
<name>A0A8J1UXQ6_OWEFU</name>
<comment type="caution">
    <text evidence="5">The sequence shown here is derived from an EMBL/GenBank/DDBJ whole genome shotgun (WGS) entry which is preliminary data.</text>
</comment>
<evidence type="ECO:0000256" key="4">
    <source>
        <dbReference type="ARBA" id="ARBA00023136"/>
    </source>
</evidence>
<dbReference type="GO" id="GO:0022857">
    <property type="term" value="F:transmembrane transporter activity"/>
    <property type="evidence" value="ECO:0007669"/>
    <property type="project" value="InterPro"/>
</dbReference>
<dbReference type="EMBL" id="CAIIXF020000012">
    <property type="protein sequence ID" value="CAH1800615.1"/>
    <property type="molecule type" value="Genomic_DNA"/>
</dbReference>
<gene>
    <name evidence="5" type="ORF">OFUS_LOCUS24475</name>
</gene>
<dbReference type="InterPro" id="IPR020846">
    <property type="entry name" value="MFS_dom"/>
</dbReference>
<evidence type="ECO:0000313" key="5">
    <source>
        <dbReference type="EMBL" id="CAH1800615.1"/>
    </source>
</evidence>
<dbReference type="InterPro" id="IPR005828">
    <property type="entry name" value="MFS_sugar_transport-like"/>
</dbReference>
<evidence type="ECO:0000313" key="6">
    <source>
        <dbReference type="Proteomes" id="UP000749559"/>
    </source>
</evidence>
<keyword evidence="2" id="KW-0812">Transmembrane</keyword>
<keyword evidence="4" id="KW-0472">Membrane</keyword>
<dbReference type="InterPro" id="IPR036259">
    <property type="entry name" value="MFS_trans_sf"/>
</dbReference>
<dbReference type="Pfam" id="PF00083">
    <property type="entry name" value="Sugar_tr"/>
    <property type="match status" value="1"/>
</dbReference>
<evidence type="ECO:0000256" key="2">
    <source>
        <dbReference type="ARBA" id="ARBA00022692"/>
    </source>
</evidence>
<sequence length="609" mass="66878">MTSQSATYDALLTDTIGIGRYQYLCSAGLIIANIIEFWQISLTNFTAAFMDHWCHIPEIYSVLNTSVHTEDVIKSVTIPLENRGGIESYSKCRIYAVNFSAFSEEQLLSGIHKINATTRACRDGWHFDTSHYVSTLMSQYDLVCEDEYLTTFSASALVVGSLIGGYISGQVADRFGRLTTARVMYFILFASATGAIYAPTYAIYLVLRIFVGIGLIAGYTPHFVSCVEMLTSRGRSVLIIVMTAQFIVTLGPLPLTAYFVRNHITLQFIAAGILLIPIVIVLFTPESARWHLSVGQVDAATGIIKTMTTTNGRATPDNYEEIIKAIAENERSLDGGHKGTIIDLCRTPRLRRHTFIIFAIWFADIFGNYAMRFNIGTLVPGNIYLNMYLVFGLGSALQLPIHYLAHYKIGRVKTFTIALVLSGVLSLSMIGLVTIQGLPILAAIASLIGTAFIETIHRIIYIYSGEIFPTPARGAGVGCGSSIGRIGSLVAPQIPLLGNIWYGLPYVAMGVIPIIVGIMCFWLPETMNKRMPDTFVEGELFGLLRIAKQVSFVRNETTNDNSNGNQDEECDGKRGHTDCATASVFSIDPYYTDINRGGKCDATASVVFK</sequence>
<dbReference type="Gene3D" id="1.20.1250.20">
    <property type="entry name" value="MFS general substrate transporter like domains"/>
    <property type="match status" value="1"/>
</dbReference>
<dbReference type="AlphaFoldDB" id="A0A8J1UXQ6"/>
<evidence type="ECO:0000256" key="1">
    <source>
        <dbReference type="ARBA" id="ARBA00004141"/>
    </source>
</evidence>